<name>A0AAN9V1A2_9ORTH</name>
<dbReference type="AlphaFoldDB" id="A0AAN9V1A2"/>
<dbReference type="EMBL" id="JAZDUA010000710">
    <property type="protein sequence ID" value="KAK7789767.1"/>
    <property type="molecule type" value="Genomic_DNA"/>
</dbReference>
<organism evidence="1 2">
    <name type="scientific">Gryllus longicercus</name>
    <dbReference type="NCBI Taxonomy" id="2509291"/>
    <lineage>
        <taxon>Eukaryota</taxon>
        <taxon>Metazoa</taxon>
        <taxon>Ecdysozoa</taxon>
        <taxon>Arthropoda</taxon>
        <taxon>Hexapoda</taxon>
        <taxon>Insecta</taxon>
        <taxon>Pterygota</taxon>
        <taxon>Neoptera</taxon>
        <taxon>Polyneoptera</taxon>
        <taxon>Orthoptera</taxon>
        <taxon>Ensifera</taxon>
        <taxon>Gryllidea</taxon>
        <taxon>Grylloidea</taxon>
        <taxon>Gryllidae</taxon>
        <taxon>Gryllinae</taxon>
        <taxon>Gryllus</taxon>
    </lineage>
</organism>
<dbReference type="Proteomes" id="UP001378592">
    <property type="component" value="Unassembled WGS sequence"/>
</dbReference>
<comment type="caution">
    <text evidence="1">The sequence shown here is derived from an EMBL/GenBank/DDBJ whole genome shotgun (WGS) entry which is preliminary data.</text>
</comment>
<sequence>MCSEVRTRSNGDISLSGFRRFSRDSRETRETPAVCANVPKKCLEIIVICGELWFNPFFSYCDFVIYW</sequence>
<gene>
    <name evidence="1" type="ORF">R5R35_013935</name>
</gene>
<reference evidence="1 2" key="1">
    <citation type="submission" date="2024-03" db="EMBL/GenBank/DDBJ databases">
        <title>The genome assembly and annotation of the cricket Gryllus longicercus Weissman &amp; Gray.</title>
        <authorList>
            <person name="Szrajer S."/>
            <person name="Gray D."/>
            <person name="Ylla G."/>
        </authorList>
    </citation>
    <scope>NUCLEOTIDE SEQUENCE [LARGE SCALE GENOMIC DNA]</scope>
    <source>
        <strain evidence="1">DAG 2021-001</strain>
        <tissue evidence="1">Whole body minus gut</tissue>
    </source>
</reference>
<proteinExistence type="predicted"/>
<keyword evidence="2" id="KW-1185">Reference proteome</keyword>
<protein>
    <submittedName>
        <fullName evidence="1">Uncharacterized protein</fullName>
    </submittedName>
</protein>
<accession>A0AAN9V1A2</accession>
<evidence type="ECO:0000313" key="2">
    <source>
        <dbReference type="Proteomes" id="UP001378592"/>
    </source>
</evidence>
<evidence type="ECO:0000313" key="1">
    <source>
        <dbReference type="EMBL" id="KAK7789767.1"/>
    </source>
</evidence>